<evidence type="ECO:0000256" key="9">
    <source>
        <dbReference type="PROSITE-ProRule" id="PRU10141"/>
    </source>
</evidence>
<keyword evidence="4 9" id="KW-0547">Nucleotide-binding</keyword>
<dbReference type="SMART" id="SM00220">
    <property type="entry name" value="S_TKc"/>
    <property type="match status" value="1"/>
</dbReference>
<dbReference type="CDD" id="cd14014">
    <property type="entry name" value="STKc_PknB_like"/>
    <property type="match status" value="1"/>
</dbReference>
<dbReference type="EMBL" id="QNRE01000001">
    <property type="protein sequence ID" value="RBO96678.1"/>
    <property type="molecule type" value="Genomic_DNA"/>
</dbReference>
<dbReference type="STRING" id="1210090.GCA_001613185_06252"/>
<evidence type="ECO:0000313" key="13">
    <source>
        <dbReference type="EMBL" id="RBO96678.1"/>
    </source>
</evidence>
<protein>
    <recommendedName>
        <fullName evidence="1">non-specific serine/threonine protein kinase</fullName>
        <ecNumber evidence="1">2.7.11.1</ecNumber>
    </recommendedName>
</protein>
<comment type="catalytic activity">
    <reaction evidence="7">
        <text>L-threonyl-[protein] + ATP = O-phospho-L-threonyl-[protein] + ADP + H(+)</text>
        <dbReference type="Rhea" id="RHEA:46608"/>
        <dbReference type="Rhea" id="RHEA-COMP:11060"/>
        <dbReference type="Rhea" id="RHEA-COMP:11605"/>
        <dbReference type="ChEBI" id="CHEBI:15378"/>
        <dbReference type="ChEBI" id="CHEBI:30013"/>
        <dbReference type="ChEBI" id="CHEBI:30616"/>
        <dbReference type="ChEBI" id="CHEBI:61977"/>
        <dbReference type="ChEBI" id="CHEBI:456216"/>
        <dbReference type="EC" id="2.7.11.1"/>
    </reaction>
</comment>
<dbReference type="Proteomes" id="UP000252586">
    <property type="component" value="Unassembled WGS sequence"/>
</dbReference>
<feature type="domain" description="Protein kinase" evidence="12">
    <location>
        <begin position="11"/>
        <end position="274"/>
    </location>
</feature>
<dbReference type="SUPFAM" id="SSF56112">
    <property type="entry name" value="Protein kinase-like (PK-like)"/>
    <property type="match status" value="1"/>
</dbReference>
<keyword evidence="14" id="KW-1185">Reference proteome</keyword>
<evidence type="ECO:0000256" key="10">
    <source>
        <dbReference type="SAM" id="MobiDB-lite"/>
    </source>
</evidence>
<evidence type="ECO:0000256" key="2">
    <source>
        <dbReference type="ARBA" id="ARBA00022527"/>
    </source>
</evidence>
<sequence length="605" mass="65662">MLQPGDVFAGYTIERLLGQGGMGAVYLARHPRLPRRTALKLLNRELFADKEIRARFEREADLVAQLDHPNIVAVFDRGIDDEQLWISMQYIDGVDASTVDPRTLPPPRAAQIVLETAKALDFAHAMGVLHRDVKPANILLARSAGQERVLLTDFGIARPREDAAHLTQTGTFTATLAYASPEQLTGAQLDHRTDQYSLACTLFWLLTGEAPFEAPQAVTVIQGHLRRPPPALSSVRHGMPPALDGVLHRALAKRPSERFETCVEFAEAVRQAMLGPNPVAAQSAPRPMPVVAPSAYQAPAHQGPPASGDRGQVAQSPAAYRAPAPGANPAQAPAGHYAAGPGPASHPPGAHADPRVHSGARVPQESPVPHADPYPGYRARQAPANPYLARSAPGYPAYRPPAPRRSGAMKVLGILGLVIVLLVTAVAVWAWNDETTWVSQVTGRSRGHQDLAALSAAFPQMLPSDNNAGKGYEGASCRPASRWESFYDEEGDLAAFDFWQARWECLLEGDAELAYTFYTYESAADAREAVETFSATAQSDGQPMIVGNRTDRLFQYQSYGSYTYPMIVTTYDDPSRERWVLTFSPAYGGPEASAELIQKVRYAPL</sequence>
<keyword evidence="11" id="KW-1133">Transmembrane helix</keyword>
<feature type="transmembrane region" description="Helical" evidence="11">
    <location>
        <begin position="411"/>
        <end position="431"/>
    </location>
</feature>
<dbReference type="Pfam" id="PF00069">
    <property type="entry name" value="Pkinase"/>
    <property type="match status" value="1"/>
</dbReference>
<evidence type="ECO:0000256" key="11">
    <source>
        <dbReference type="SAM" id="Phobius"/>
    </source>
</evidence>
<feature type="region of interest" description="Disordered" evidence="10">
    <location>
        <begin position="295"/>
        <end position="381"/>
    </location>
</feature>
<dbReference type="PANTHER" id="PTHR43289">
    <property type="entry name" value="MITOGEN-ACTIVATED PROTEIN KINASE KINASE KINASE 20-RELATED"/>
    <property type="match status" value="1"/>
</dbReference>
<dbReference type="FunFam" id="3.30.200.20:FF:000035">
    <property type="entry name" value="Serine/threonine protein kinase Stk1"/>
    <property type="match status" value="1"/>
</dbReference>
<evidence type="ECO:0000256" key="8">
    <source>
        <dbReference type="ARBA" id="ARBA00048679"/>
    </source>
</evidence>
<dbReference type="Gene3D" id="3.30.200.20">
    <property type="entry name" value="Phosphorylase Kinase, domain 1"/>
    <property type="match status" value="1"/>
</dbReference>
<reference evidence="13 14" key="1">
    <citation type="submission" date="2018-06" db="EMBL/GenBank/DDBJ databases">
        <title>Genomic Encyclopedia of Type Strains, Phase IV (KMG-IV): sequencing the most valuable type-strain genomes for metagenomic binning, comparative biology and taxonomic classification.</title>
        <authorList>
            <person name="Goeker M."/>
        </authorList>
    </citation>
    <scope>NUCLEOTIDE SEQUENCE [LARGE SCALE GENOMIC DNA]</scope>
    <source>
        <strain evidence="13 14">DSM 44599</strain>
    </source>
</reference>
<evidence type="ECO:0000256" key="5">
    <source>
        <dbReference type="ARBA" id="ARBA00022777"/>
    </source>
</evidence>
<keyword evidence="11" id="KW-0472">Membrane</keyword>
<dbReference type="InterPro" id="IPR000719">
    <property type="entry name" value="Prot_kinase_dom"/>
</dbReference>
<evidence type="ECO:0000259" key="12">
    <source>
        <dbReference type="PROSITE" id="PS50011"/>
    </source>
</evidence>
<gene>
    <name evidence="13" type="ORF">DFR74_101694</name>
</gene>
<dbReference type="RefSeq" id="WP_067513836.1">
    <property type="nucleotide sequence ID" value="NZ_QNRE01000001.1"/>
</dbReference>
<accession>A0A366E5K1</accession>
<dbReference type="PANTHER" id="PTHR43289:SF6">
    <property type="entry name" value="SERINE_THREONINE-PROTEIN KINASE NEKL-3"/>
    <property type="match status" value="1"/>
</dbReference>
<evidence type="ECO:0000256" key="4">
    <source>
        <dbReference type="ARBA" id="ARBA00022741"/>
    </source>
</evidence>
<dbReference type="GO" id="GO:0004674">
    <property type="term" value="F:protein serine/threonine kinase activity"/>
    <property type="evidence" value="ECO:0007669"/>
    <property type="project" value="UniProtKB-KW"/>
</dbReference>
<evidence type="ECO:0000256" key="1">
    <source>
        <dbReference type="ARBA" id="ARBA00012513"/>
    </source>
</evidence>
<proteinExistence type="predicted"/>
<keyword evidence="2" id="KW-0723">Serine/threonine-protein kinase</keyword>
<keyword evidence="6 9" id="KW-0067">ATP-binding</keyword>
<keyword evidence="3" id="KW-0808">Transferase</keyword>
<evidence type="ECO:0000256" key="7">
    <source>
        <dbReference type="ARBA" id="ARBA00047899"/>
    </source>
</evidence>
<dbReference type="InterPro" id="IPR011009">
    <property type="entry name" value="Kinase-like_dom_sf"/>
</dbReference>
<comment type="caution">
    <text evidence="13">The sequence shown here is derived from an EMBL/GenBank/DDBJ whole genome shotgun (WGS) entry which is preliminary data.</text>
</comment>
<dbReference type="InterPro" id="IPR008271">
    <property type="entry name" value="Ser/Thr_kinase_AS"/>
</dbReference>
<dbReference type="AlphaFoldDB" id="A0A366E5K1"/>
<dbReference type="EC" id="2.7.11.1" evidence="1"/>
<keyword evidence="11" id="KW-0812">Transmembrane</keyword>
<dbReference type="Gene3D" id="1.10.510.10">
    <property type="entry name" value="Transferase(Phosphotransferase) domain 1"/>
    <property type="match status" value="1"/>
</dbReference>
<dbReference type="PROSITE" id="PS00107">
    <property type="entry name" value="PROTEIN_KINASE_ATP"/>
    <property type="match status" value="1"/>
</dbReference>
<organism evidence="13 14">
    <name type="scientific">Nocardia puris</name>
    <dbReference type="NCBI Taxonomy" id="208602"/>
    <lineage>
        <taxon>Bacteria</taxon>
        <taxon>Bacillati</taxon>
        <taxon>Actinomycetota</taxon>
        <taxon>Actinomycetes</taxon>
        <taxon>Mycobacteriales</taxon>
        <taxon>Nocardiaceae</taxon>
        <taxon>Nocardia</taxon>
    </lineage>
</organism>
<evidence type="ECO:0000313" key="14">
    <source>
        <dbReference type="Proteomes" id="UP000252586"/>
    </source>
</evidence>
<comment type="catalytic activity">
    <reaction evidence="8">
        <text>L-seryl-[protein] + ATP = O-phospho-L-seryl-[protein] + ADP + H(+)</text>
        <dbReference type="Rhea" id="RHEA:17989"/>
        <dbReference type="Rhea" id="RHEA-COMP:9863"/>
        <dbReference type="Rhea" id="RHEA-COMP:11604"/>
        <dbReference type="ChEBI" id="CHEBI:15378"/>
        <dbReference type="ChEBI" id="CHEBI:29999"/>
        <dbReference type="ChEBI" id="CHEBI:30616"/>
        <dbReference type="ChEBI" id="CHEBI:83421"/>
        <dbReference type="ChEBI" id="CHEBI:456216"/>
        <dbReference type="EC" id="2.7.11.1"/>
    </reaction>
</comment>
<dbReference type="PROSITE" id="PS00108">
    <property type="entry name" value="PROTEIN_KINASE_ST"/>
    <property type="match status" value="1"/>
</dbReference>
<name>A0A366E5K1_9NOCA</name>
<keyword evidence="5 13" id="KW-0418">Kinase</keyword>
<evidence type="ECO:0000256" key="3">
    <source>
        <dbReference type="ARBA" id="ARBA00022679"/>
    </source>
</evidence>
<feature type="binding site" evidence="9">
    <location>
        <position position="40"/>
    </location>
    <ligand>
        <name>ATP</name>
        <dbReference type="ChEBI" id="CHEBI:30616"/>
    </ligand>
</feature>
<dbReference type="InterPro" id="IPR017441">
    <property type="entry name" value="Protein_kinase_ATP_BS"/>
</dbReference>
<feature type="compositionally biased region" description="Low complexity" evidence="10">
    <location>
        <begin position="322"/>
        <end position="351"/>
    </location>
</feature>
<dbReference type="PROSITE" id="PS50011">
    <property type="entry name" value="PROTEIN_KINASE_DOM"/>
    <property type="match status" value="1"/>
</dbReference>
<dbReference type="GO" id="GO:0005524">
    <property type="term" value="F:ATP binding"/>
    <property type="evidence" value="ECO:0007669"/>
    <property type="project" value="UniProtKB-UniRule"/>
</dbReference>
<dbReference type="OrthoDB" id="9762169at2"/>
<evidence type="ECO:0000256" key="6">
    <source>
        <dbReference type="ARBA" id="ARBA00022840"/>
    </source>
</evidence>